<comment type="catalytic activity">
    <reaction evidence="7">
        <text>a 2'-deoxycytidine in DNA + S-adenosyl-L-methionine = an N(4)-methyl-2'-deoxycytidine in DNA + S-adenosyl-L-homocysteine + H(+)</text>
        <dbReference type="Rhea" id="RHEA:16857"/>
        <dbReference type="Rhea" id="RHEA-COMP:11369"/>
        <dbReference type="Rhea" id="RHEA-COMP:13674"/>
        <dbReference type="ChEBI" id="CHEBI:15378"/>
        <dbReference type="ChEBI" id="CHEBI:57856"/>
        <dbReference type="ChEBI" id="CHEBI:59789"/>
        <dbReference type="ChEBI" id="CHEBI:85452"/>
        <dbReference type="ChEBI" id="CHEBI:137933"/>
        <dbReference type="EC" id="2.1.1.113"/>
    </reaction>
</comment>
<keyword evidence="3" id="KW-0808">Transferase</keyword>
<dbReference type="RefSeq" id="WP_202092230.1">
    <property type="nucleotide sequence ID" value="NZ_JAELVM010000002.1"/>
</dbReference>
<keyword evidence="11" id="KW-1185">Reference proteome</keyword>
<feature type="domain" description="DNA methylase N-4/N-6" evidence="9">
    <location>
        <begin position="30"/>
        <end position="94"/>
    </location>
</feature>
<sequence>MEVEISTKGLKNRNIRQDKLPTNTLSSENRIQRWANFIAGFSIEFVEQCLKGRDKDLDIVIDPFLGCGTTLVAAKNQGFKGVGTEAHKLFYNLAFSKLSNFSPKDLDKIIDLLNIKTEKIIWSDSAQKYIDKMFLKSEQEKIRFASYQLNNLDDRLKPLGINIFLKASEFTCTAQTDGIYKAPDSKKKSISFEDAMVKTEQIFREDIESDWYINHWQSQPITDTFHQSCESLEVFEDESLGVCITSPPYLNNFDYAEMTRLQLYLLGWADSWADISEKVRNKLITNTTTALKGKKDAQYQNSIKSELPTALVKKLEEIICELRNEREVRAGKKEYDYLVLPYYQQINSVLKELYRTLKFNGVVHWVVADAALYGVHIKTHEHTKELMENIGFNDVEIKWMRKRGHRWILSKRDGAKEALGEYHIIGKKTKTNGNNLL</sequence>
<accession>A0ABS1QHI7</accession>
<evidence type="ECO:0000259" key="9">
    <source>
        <dbReference type="Pfam" id="PF01555"/>
    </source>
</evidence>
<dbReference type="InterPro" id="IPR001091">
    <property type="entry name" value="RM_Methyltransferase"/>
</dbReference>
<evidence type="ECO:0000256" key="8">
    <source>
        <dbReference type="RuleBase" id="RU362026"/>
    </source>
</evidence>
<keyword evidence="4" id="KW-0949">S-adenosyl-L-methionine</keyword>
<evidence type="ECO:0000313" key="10">
    <source>
        <dbReference type="EMBL" id="MBL1222079.1"/>
    </source>
</evidence>
<dbReference type="PROSITE" id="PS00093">
    <property type="entry name" value="N4_MTASE"/>
    <property type="match status" value="1"/>
</dbReference>
<protein>
    <recommendedName>
        <fullName evidence="8">Methyltransferase</fullName>
        <ecNumber evidence="8">2.1.1.-</ecNumber>
    </recommendedName>
</protein>
<keyword evidence="6" id="KW-0238">DNA-binding</keyword>
<name>A0ABS1QHI7_9FLAO</name>
<proteinExistence type="inferred from homology"/>
<evidence type="ECO:0000256" key="1">
    <source>
        <dbReference type="ARBA" id="ARBA00010203"/>
    </source>
</evidence>
<dbReference type="InterPro" id="IPR002941">
    <property type="entry name" value="DNA_methylase_N4/N6"/>
</dbReference>
<dbReference type="EMBL" id="JAELVM010000002">
    <property type="protein sequence ID" value="MBL1222079.1"/>
    <property type="molecule type" value="Genomic_DNA"/>
</dbReference>
<evidence type="ECO:0000256" key="4">
    <source>
        <dbReference type="ARBA" id="ARBA00022691"/>
    </source>
</evidence>
<dbReference type="InterPro" id="IPR017985">
    <property type="entry name" value="MeTrfase_CN4_CS"/>
</dbReference>
<evidence type="ECO:0000256" key="2">
    <source>
        <dbReference type="ARBA" id="ARBA00022603"/>
    </source>
</evidence>
<evidence type="ECO:0000256" key="5">
    <source>
        <dbReference type="ARBA" id="ARBA00022747"/>
    </source>
</evidence>
<dbReference type="Pfam" id="PF01555">
    <property type="entry name" value="N6_N4_Mtase"/>
    <property type="match status" value="1"/>
</dbReference>
<evidence type="ECO:0000256" key="7">
    <source>
        <dbReference type="ARBA" id="ARBA00049120"/>
    </source>
</evidence>
<dbReference type="Gene3D" id="3.40.50.150">
    <property type="entry name" value="Vaccinia Virus protein VP39"/>
    <property type="match status" value="2"/>
</dbReference>
<dbReference type="EC" id="2.1.1.-" evidence="8"/>
<dbReference type="PRINTS" id="PR00508">
    <property type="entry name" value="S21N4MTFRASE"/>
</dbReference>
<dbReference type="Proteomes" id="UP000661696">
    <property type="component" value="Unassembled WGS sequence"/>
</dbReference>
<dbReference type="InterPro" id="IPR029063">
    <property type="entry name" value="SAM-dependent_MTases_sf"/>
</dbReference>
<gene>
    <name evidence="10" type="ORF">JET18_14605</name>
</gene>
<dbReference type="SUPFAM" id="SSF53335">
    <property type="entry name" value="S-adenosyl-L-methionine-dependent methyltransferases"/>
    <property type="match status" value="2"/>
</dbReference>
<comment type="caution">
    <text evidence="10">The sequence shown here is derived from an EMBL/GenBank/DDBJ whole genome shotgun (WGS) entry which is preliminary data.</text>
</comment>
<organism evidence="10 11">
    <name type="scientific">Chryseobacterium endalhagicum</name>
    <dbReference type="NCBI Taxonomy" id="2797638"/>
    <lineage>
        <taxon>Bacteria</taxon>
        <taxon>Pseudomonadati</taxon>
        <taxon>Bacteroidota</taxon>
        <taxon>Flavobacteriia</taxon>
        <taxon>Flavobacteriales</taxon>
        <taxon>Weeksellaceae</taxon>
        <taxon>Chryseobacterium group</taxon>
        <taxon>Chryseobacterium</taxon>
    </lineage>
</organism>
<reference evidence="10 11" key="1">
    <citation type="submission" date="2020-12" db="EMBL/GenBank/DDBJ databases">
        <title>Chryseobacterium endoalhailicus sp. nov., isolated from seed of leguminous plant.</title>
        <authorList>
            <person name="Zhang X."/>
        </authorList>
    </citation>
    <scope>NUCLEOTIDE SEQUENCE [LARGE SCALE GENOMIC DNA]</scope>
    <source>
        <strain evidence="10 11">L7</strain>
    </source>
</reference>
<keyword evidence="5" id="KW-0680">Restriction system</keyword>
<comment type="similarity">
    <text evidence="1">Belongs to the N(4)/N(6)-methyltransferase family. N(4) subfamily.</text>
</comment>
<evidence type="ECO:0000313" key="11">
    <source>
        <dbReference type="Proteomes" id="UP000661696"/>
    </source>
</evidence>
<evidence type="ECO:0000256" key="6">
    <source>
        <dbReference type="ARBA" id="ARBA00023125"/>
    </source>
</evidence>
<keyword evidence="2" id="KW-0489">Methyltransferase</keyword>
<evidence type="ECO:0000256" key="3">
    <source>
        <dbReference type="ARBA" id="ARBA00022679"/>
    </source>
</evidence>